<comment type="caution">
    <text evidence="3">The sequence shown here is derived from an EMBL/GenBank/DDBJ whole genome shotgun (WGS) entry which is preliminary data.</text>
</comment>
<feature type="transmembrane region" description="Helical" evidence="2">
    <location>
        <begin position="304"/>
        <end position="321"/>
    </location>
</feature>
<feature type="transmembrane region" description="Helical" evidence="2">
    <location>
        <begin position="255"/>
        <end position="273"/>
    </location>
</feature>
<proteinExistence type="predicted"/>
<feature type="transmembrane region" description="Helical" evidence="2">
    <location>
        <begin position="279"/>
        <end position="297"/>
    </location>
</feature>
<feature type="transmembrane region" description="Helical" evidence="2">
    <location>
        <begin position="105"/>
        <end position="123"/>
    </location>
</feature>
<dbReference type="RefSeq" id="WP_147067210.1">
    <property type="nucleotide sequence ID" value="NZ_BAABDN010000003.1"/>
</dbReference>
<dbReference type="OrthoDB" id="3436671at2"/>
<dbReference type="EMBL" id="BKBA01000015">
    <property type="protein sequence ID" value="GEQ15273.1"/>
    <property type="molecule type" value="Genomic_DNA"/>
</dbReference>
<evidence type="ECO:0000313" key="3">
    <source>
        <dbReference type="EMBL" id="GEQ15273.1"/>
    </source>
</evidence>
<feature type="transmembrane region" description="Helical" evidence="2">
    <location>
        <begin position="143"/>
        <end position="165"/>
    </location>
</feature>
<keyword evidence="2" id="KW-0472">Membrane</keyword>
<accession>A0A512T528</accession>
<evidence type="ECO:0008006" key="5">
    <source>
        <dbReference type="Google" id="ProtNLM"/>
    </source>
</evidence>
<evidence type="ECO:0000313" key="4">
    <source>
        <dbReference type="Proteomes" id="UP000321793"/>
    </source>
</evidence>
<keyword evidence="4" id="KW-1185">Reference proteome</keyword>
<reference evidence="3 4" key="1">
    <citation type="submission" date="2019-07" db="EMBL/GenBank/DDBJ databases">
        <title>Whole genome shotgun sequence of Knoellia locipacati NBRC 109775.</title>
        <authorList>
            <person name="Hosoyama A."/>
            <person name="Uohara A."/>
            <person name="Ohji S."/>
            <person name="Ichikawa N."/>
        </authorList>
    </citation>
    <scope>NUCLEOTIDE SEQUENCE [LARGE SCALE GENOMIC DNA]</scope>
    <source>
        <strain evidence="3 4">NBRC 109775</strain>
    </source>
</reference>
<feature type="region of interest" description="Disordered" evidence="1">
    <location>
        <begin position="1"/>
        <end position="22"/>
    </location>
</feature>
<feature type="transmembrane region" description="Helical" evidence="2">
    <location>
        <begin position="186"/>
        <end position="216"/>
    </location>
</feature>
<feature type="transmembrane region" description="Helical" evidence="2">
    <location>
        <begin position="228"/>
        <end position="246"/>
    </location>
</feature>
<organism evidence="3 4">
    <name type="scientific">Knoellia locipacati</name>
    <dbReference type="NCBI Taxonomy" id="882824"/>
    <lineage>
        <taxon>Bacteria</taxon>
        <taxon>Bacillati</taxon>
        <taxon>Actinomycetota</taxon>
        <taxon>Actinomycetes</taxon>
        <taxon>Micrococcales</taxon>
        <taxon>Intrasporangiaceae</taxon>
        <taxon>Knoellia</taxon>
    </lineage>
</organism>
<dbReference type="Proteomes" id="UP000321793">
    <property type="component" value="Unassembled WGS sequence"/>
</dbReference>
<dbReference type="AlphaFoldDB" id="A0A512T528"/>
<protein>
    <recommendedName>
        <fullName evidence="5">DUF2157 domain-containing protein</fullName>
    </recommendedName>
</protein>
<keyword evidence="2" id="KW-0812">Transmembrane</keyword>
<sequence length="357" mass="36377">MSTPTGTDPTTRTTRTTRTTTTATGRADEVVGALERAGLVDSARHAEAVAVVDPVLRHDLAAAGETPLRRRLGEVATYVGIAFVLAAVAVFLAPRWVQLTWTSRVAVITATGALLAVSGWAAARPVGGFAGVRDGDHGSRLRLVSVLLTSAAVAGAGAVGVAVLHRVQVAGTEATQGTRVGLAASATLVVLATVGYVLAPTLLGHAAIVVGVGYAVPFLVGELGGEDAAPIGIGYLVVGLVWLLLAERSVWREPVAGRLVGVAFLLVGAQLQLDSGAVWVGYVLTLVVGAAGFLLYLTRPSWPYLALGVAGVTLAVPEALLDWTEGTLGTAGALLGAGLALLLSGLLAMRIRRDTPT</sequence>
<gene>
    <name evidence="3" type="ORF">KLO01_33200</name>
</gene>
<evidence type="ECO:0000256" key="1">
    <source>
        <dbReference type="SAM" id="MobiDB-lite"/>
    </source>
</evidence>
<name>A0A512T528_9MICO</name>
<keyword evidence="2" id="KW-1133">Transmembrane helix</keyword>
<feature type="transmembrane region" description="Helical" evidence="2">
    <location>
        <begin position="75"/>
        <end position="93"/>
    </location>
</feature>
<feature type="transmembrane region" description="Helical" evidence="2">
    <location>
        <begin position="327"/>
        <end position="349"/>
    </location>
</feature>
<evidence type="ECO:0000256" key="2">
    <source>
        <dbReference type="SAM" id="Phobius"/>
    </source>
</evidence>